<feature type="region of interest" description="Disordered" evidence="1">
    <location>
        <begin position="1"/>
        <end position="80"/>
    </location>
</feature>
<comment type="caution">
    <text evidence="2">The sequence shown here is derived from an EMBL/GenBank/DDBJ whole genome shotgun (WGS) entry which is preliminary data.</text>
</comment>
<gene>
    <name evidence="2" type="ORF">RM590_07845</name>
</gene>
<dbReference type="Proteomes" id="UP001183246">
    <property type="component" value="Unassembled WGS sequence"/>
</dbReference>
<proteinExistence type="predicted"/>
<accession>A0ABU2MM90</accession>
<evidence type="ECO:0000313" key="2">
    <source>
        <dbReference type="EMBL" id="MDT0342537.1"/>
    </source>
</evidence>
<reference evidence="3" key="1">
    <citation type="submission" date="2023-07" db="EMBL/GenBank/DDBJ databases">
        <title>30 novel species of actinomycetes from the DSMZ collection.</title>
        <authorList>
            <person name="Nouioui I."/>
        </authorList>
    </citation>
    <scope>NUCLEOTIDE SEQUENCE [LARGE SCALE GENOMIC DNA]</scope>
    <source>
        <strain evidence="3">DSM 44938</strain>
    </source>
</reference>
<dbReference type="EMBL" id="JAVREL010000003">
    <property type="protein sequence ID" value="MDT0342537.1"/>
    <property type="molecule type" value="Genomic_DNA"/>
</dbReference>
<sequence length="80" mass="9241">MSQDPKDPESFDEFLDAEQDEELFEEELEDEAPEADAVEQRFDLLRLRDTPLTERSSDEVDPGDATEQSRAVDTGDEEYR</sequence>
<protein>
    <submittedName>
        <fullName evidence="2">Uncharacterized protein</fullName>
    </submittedName>
</protein>
<organism evidence="2 3">
    <name type="scientific">Streptomyces litchfieldiae</name>
    <dbReference type="NCBI Taxonomy" id="3075543"/>
    <lineage>
        <taxon>Bacteria</taxon>
        <taxon>Bacillati</taxon>
        <taxon>Actinomycetota</taxon>
        <taxon>Actinomycetes</taxon>
        <taxon>Kitasatosporales</taxon>
        <taxon>Streptomycetaceae</taxon>
        <taxon>Streptomyces</taxon>
    </lineage>
</organism>
<evidence type="ECO:0000256" key="1">
    <source>
        <dbReference type="SAM" id="MobiDB-lite"/>
    </source>
</evidence>
<name>A0ABU2MM90_9ACTN</name>
<feature type="compositionally biased region" description="Basic and acidic residues" evidence="1">
    <location>
        <begin position="38"/>
        <end position="58"/>
    </location>
</feature>
<keyword evidence="3" id="KW-1185">Reference proteome</keyword>
<evidence type="ECO:0000313" key="3">
    <source>
        <dbReference type="Proteomes" id="UP001183246"/>
    </source>
</evidence>
<feature type="compositionally biased region" description="Acidic residues" evidence="1">
    <location>
        <begin position="10"/>
        <end position="37"/>
    </location>
</feature>